<dbReference type="EMBL" id="OV696698">
    <property type="protein sequence ID" value="CAH1244211.1"/>
    <property type="molecule type" value="Genomic_DNA"/>
</dbReference>
<name>A0A8J9YYI4_BRALA</name>
<dbReference type="Proteomes" id="UP000838412">
    <property type="component" value="Chromosome 13"/>
</dbReference>
<proteinExistence type="predicted"/>
<keyword evidence="2" id="KW-1185">Reference proteome</keyword>
<protein>
    <submittedName>
        <fullName evidence="1">Hypp7225 protein</fullName>
    </submittedName>
</protein>
<sequence length="121" mass="13772">MPNLLPLLELKRNSITTVDVTSRELSPNHNRTNTLYGGFHSKKQLECLDLIHNQIQDLTFSVKPVRFIATSTLRTAVTLSVKPDRSIAANTANTVHQLFYSRDRTMTTISGRVQYIIRSSW</sequence>
<gene>
    <name evidence="1" type="primary">Hypp7225</name>
    <name evidence="1" type="ORF">BLAG_LOCUS6909</name>
</gene>
<accession>A0A8J9YYI4</accession>
<evidence type="ECO:0000313" key="2">
    <source>
        <dbReference type="Proteomes" id="UP000838412"/>
    </source>
</evidence>
<reference evidence="1" key="1">
    <citation type="submission" date="2022-01" db="EMBL/GenBank/DDBJ databases">
        <authorList>
            <person name="Braso-Vives M."/>
        </authorList>
    </citation>
    <scope>NUCLEOTIDE SEQUENCE</scope>
</reference>
<evidence type="ECO:0000313" key="1">
    <source>
        <dbReference type="EMBL" id="CAH1244211.1"/>
    </source>
</evidence>
<dbReference type="AlphaFoldDB" id="A0A8J9YYI4"/>
<organism evidence="1 2">
    <name type="scientific">Branchiostoma lanceolatum</name>
    <name type="common">Common lancelet</name>
    <name type="synonym">Amphioxus lanceolatum</name>
    <dbReference type="NCBI Taxonomy" id="7740"/>
    <lineage>
        <taxon>Eukaryota</taxon>
        <taxon>Metazoa</taxon>
        <taxon>Chordata</taxon>
        <taxon>Cephalochordata</taxon>
        <taxon>Leptocardii</taxon>
        <taxon>Amphioxiformes</taxon>
        <taxon>Branchiostomatidae</taxon>
        <taxon>Branchiostoma</taxon>
    </lineage>
</organism>